<feature type="binding site" evidence="7">
    <location>
        <position position="80"/>
    </location>
    <ligand>
        <name>Zn(2+)</name>
        <dbReference type="ChEBI" id="CHEBI:29105"/>
        <label>1</label>
    </ligand>
</feature>
<dbReference type="InterPro" id="IPR006592">
    <property type="entry name" value="RNA_pol_N"/>
</dbReference>
<dbReference type="Gene3D" id="1.10.132.30">
    <property type="match status" value="1"/>
</dbReference>
<comment type="similarity">
    <text evidence="7 8">Belongs to the RNA polymerase beta' chain family.</text>
</comment>
<dbReference type="InterPro" id="IPR012754">
    <property type="entry name" value="DNA-dir_RpoC_beta_prime_bact"/>
</dbReference>
<dbReference type="Pfam" id="PF04983">
    <property type="entry name" value="RNA_pol_Rpb1_3"/>
    <property type="match status" value="1"/>
</dbReference>
<dbReference type="Pfam" id="PF04998">
    <property type="entry name" value="RNA_pol_Rpb1_5"/>
    <property type="match status" value="1"/>
</dbReference>
<proteinExistence type="inferred from homology"/>
<dbReference type="GO" id="GO:0008270">
    <property type="term" value="F:zinc ion binding"/>
    <property type="evidence" value="ECO:0007669"/>
    <property type="project" value="UniProtKB-UniRule"/>
</dbReference>
<feature type="domain" description="RNA polymerase N-terminal" evidence="9">
    <location>
        <begin position="267"/>
        <end position="550"/>
    </location>
</feature>
<dbReference type="CDD" id="cd02655">
    <property type="entry name" value="RNAP_beta'_C"/>
    <property type="match status" value="1"/>
</dbReference>
<keyword evidence="5 7" id="KW-0804">Transcription</keyword>
<comment type="function">
    <text evidence="7 8">DNA-dependent RNA polymerase catalyzes the transcription of DNA into RNA using the four ribonucleoside triphosphates as substrates.</text>
</comment>
<dbReference type="PANTHER" id="PTHR19376">
    <property type="entry name" value="DNA-DIRECTED RNA POLYMERASE"/>
    <property type="match status" value="1"/>
</dbReference>
<keyword evidence="7" id="KW-0862">Zinc</keyword>
<sequence length="1208" mass="135422">MKTLNITEFDHITLRLASPEQIREWSYGEVTKPETINYRTGRSERGGLFDEKIFGPEKDYECYCGKYRRIRYKDIICEKCGVEVTRSIVRRERMGHIELSTPVSHIWFLRGVPSRMSILLNISVSDLEKVIYFAGYIITKVHEDEKASIIANLDKEYKSKIKNVSDDITREKLKELLSSTKKEIGEIYEGKVLNEISFHHYSLKYGTCFEANIGAEAIYSIFKNLDLDKLKVLTEAMLTKASAVEREKLQKRLSLIRAMTYAGIRPEWMFLTVIPVIPPVLRPMVALDGGRHATSDLNDLYRRVINRNNRLKKLKEINAPDVILRNEKRIIQEAVDALIDNSIAKQNDSAAMSQSQKRPLKSLSDNLKSKQGLFRQNLLGKRVDYSGRSVIVVGPQLKLNQCGLPKHMALELFRPFVISKILQAELAFNIRGANKLIEERTSEVWAMLEEVIEGKYVLLNRAPTLHRLGIQAFNPILIEGNAIQVHPLVCQAFNADFDGDQMAVYVPLLEEAQIEAKELMASNKNLLKPQNGEPIVNPRMDMVLGAYWMTKSSDNELGEGRYFPNPNTAITAYEYDIVSLRAKIKVLATDTSKYKKFKESIFETSVGRLLFNSILPNDFAFVNDEMNQKRMSALVDELIMSYGIEHTPPILDKIKEFGFKYGTISGTTWGLDNVSVPAEKPKIIARGKKLEEQVIAEWKEGLLSLPERYQKIIEIWTQAKKDLEKVLPQSLDKNGSTYDLFTSGARGTMTSLVQMIGMKGLIQNNQGKTLEFPIIPSYHEGLSPIEYFVTTHGARKGASDTALNTAKAGYLTRRLVDVAQDVVITEENCGTKEGKMVTKENISGIEIPLSKNIRGRVLAGDLVGKDGKVAYKKGFLVTKEEANNIEKAGFTEVFVRSPLTCRTVHGICVECYGLDLGRNHLVKQGEAVGIIAAQAIGEPGTQLTLRTFHSGGVAGTDITTGLPRVEEIFERRMPKNSAVISETEGEIISITDRDAATPTEGKEKIIKVLSDTKLDGKPNEIEYVVPFRRMPMVKAGERVKAGQLLTDGSADITSIFKFGGKEVVENYIIEEINKVYELQSASISRKHTEIIIRQMFSRRKIKDAGETNFSIGDIVENTAFIEENMRVAKQDGKEAKAETVVLGITEVSLRTKSWLSAASFQNTNRILIENAIKGGVDNLRGLKENVIIGRLIPAGTGFVGKQVVSKEE</sequence>
<comment type="catalytic activity">
    <reaction evidence="6 7 8">
        <text>RNA(n) + a ribonucleoside 5'-triphosphate = RNA(n+1) + diphosphate</text>
        <dbReference type="Rhea" id="RHEA:21248"/>
        <dbReference type="Rhea" id="RHEA-COMP:14527"/>
        <dbReference type="Rhea" id="RHEA-COMP:17342"/>
        <dbReference type="ChEBI" id="CHEBI:33019"/>
        <dbReference type="ChEBI" id="CHEBI:61557"/>
        <dbReference type="ChEBI" id="CHEBI:140395"/>
        <dbReference type="EC" id="2.7.7.6"/>
    </reaction>
</comment>
<dbReference type="Proteomes" id="UP000178645">
    <property type="component" value="Unassembled WGS sequence"/>
</dbReference>
<accession>A0A1F6Y7N0</accession>
<keyword evidence="7" id="KW-0460">Magnesium</keyword>
<evidence type="ECO:0000256" key="6">
    <source>
        <dbReference type="ARBA" id="ARBA00048552"/>
    </source>
</evidence>
<feature type="binding site" evidence="7">
    <location>
        <position position="901"/>
    </location>
    <ligand>
        <name>Zn(2+)</name>
        <dbReference type="ChEBI" id="CHEBI:29105"/>
        <label>2</label>
    </ligand>
</feature>
<feature type="binding site" evidence="7">
    <location>
        <position position="829"/>
    </location>
    <ligand>
        <name>Zn(2+)</name>
        <dbReference type="ChEBI" id="CHEBI:29105"/>
        <label>2</label>
    </ligand>
</feature>
<reference evidence="10 11" key="1">
    <citation type="journal article" date="2016" name="Nat. Commun.">
        <title>Thousands of microbial genomes shed light on interconnected biogeochemical processes in an aquifer system.</title>
        <authorList>
            <person name="Anantharaman K."/>
            <person name="Brown C.T."/>
            <person name="Hug L.A."/>
            <person name="Sharon I."/>
            <person name="Castelle C.J."/>
            <person name="Probst A.J."/>
            <person name="Thomas B.C."/>
            <person name="Singh A."/>
            <person name="Wilkins M.J."/>
            <person name="Karaoz U."/>
            <person name="Brodie E.L."/>
            <person name="Williams K.H."/>
            <person name="Hubbard S.S."/>
            <person name="Banfield J.F."/>
        </authorList>
    </citation>
    <scope>NUCLEOTIDE SEQUENCE [LARGE SCALE GENOMIC DNA]</scope>
</reference>
<dbReference type="Gene3D" id="2.40.50.100">
    <property type="match status" value="1"/>
</dbReference>
<dbReference type="InterPro" id="IPR007066">
    <property type="entry name" value="RNA_pol_Rpb1_3"/>
</dbReference>
<comment type="caution">
    <text evidence="10">The sequence shown here is derived from an EMBL/GenBank/DDBJ whole genome shotgun (WGS) entry which is preliminary data.</text>
</comment>
<dbReference type="InterPro" id="IPR000722">
    <property type="entry name" value="RNA_pol_asu"/>
</dbReference>
<comment type="subunit">
    <text evidence="7">The RNAP catalytic core consists of 2 alpha, 1 beta, 1 beta' and 1 omega subunit. When a sigma factor is associated with the core the holoenzyme is formed, which can initiate transcription.</text>
</comment>
<dbReference type="InterPro" id="IPR007083">
    <property type="entry name" value="RNA_pol_Rpb1_4"/>
</dbReference>
<dbReference type="SUPFAM" id="SSF64484">
    <property type="entry name" value="beta and beta-prime subunits of DNA dependent RNA-polymerase"/>
    <property type="match status" value="1"/>
</dbReference>
<dbReference type="Gene3D" id="1.10.274.100">
    <property type="entry name" value="RNA polymerase Rpb1, domain 3"/>
    <property type="match status" value="1"/>
</dbReference>
<evidence type="ECO:0000256" key="3">
    <source>
        <dbReference type="ARBA" id="ARBA00022695"/>
    </source>
</evidence>
<feature type="binding site" evidence="7">
    <location>
        <position position="496"/>
    </location>
    <ligand>
        <name>Mg(2+)</name>
        <dbReference type="ChEBI" id="CHEBI:18420"/>
    </ligand>
</feature>
<evidence type="ECO:0000256" key="1">
    <source>
        <dbReference type="ARBA" id="ARBA00022478"/>
    </source>
</evidence>
<dbReference type="Pfam" id="PF05000">
    <property type="entry name" value="RNA_pol_Rpb1_4"/>
    <property type="match status" value="1"/>
</dbReference>
<dbReference type="GO" id="GO:0003899">
    <property type="term" value="F:DNA-directed RNA polymerase activity"/>
    <property type="evidence" value="ECO:0007669"/>
    <property type="project" value="UniProtKB-UniRule"/>
</dbReference>
<feature type="binding site" evidence="7">
    <location>
        <position position="911"/>
    </location>
    <ligand>
        <name>Zn(2+)</name>
        <dbReference type="ChEBI" id="CHEBI:29105"/>
        <label>2</label>
    </ligand>
</feature>
<dbReference type="Gene3D" id="4.10.860.120">
    <property type="entry name" value="RNA polymerase II, clamp domain"/>
    <property type="match status" value="1"/>
</dbReference>
<evidence type="ECO:0000256" key="5">
    <source>
        <dbReference type="ARBA" id="ARBA00023163"/>
    </source>
</evidence>
<dbReference type="Gene3D" id="2.40.40.20">
    <property type="match status" value="1"/>
</dbReference>
<feature type="binding site" evidence="7">
    <location>
        <position position="77"/>
    </location>
    <ligand>
        <name>Zn(2+)</name>
        <dbReference type="ChEBI" id="CHEBI:29105"/>
        <label>1</label>
    </ligand>
</feature>
<name>A0A1F6Y7N0_9BACT</name>
<dbReference type="Pfam" id="PF04997">
    <property type="entry name" value="RNA_pol_Rpb1_1"/>
    <property type="match status" value="1"/>
</dbReference>
<dbReference type="GO" id="GO:0000428">
    <property type="term" value="C:DNA-directed RNA polymerase complex"/>
    <property type="evidence" value="ECO:0007669"/>
    <property type="project" value="UniProtKB-KW"/>
</dbReference>
<dbReference type="GO" id="GO:0003677">
    <property type="term" value="F:DNA binding"/>
    <property type="evidence" value="ECO:0007669"/>
    <property type="project" value="UniProtKB-UniRule"/>
</dbReference>
<dbReference type="CDD" id="cd01609">
    <property type="entry name" value="RNAP_beta'_N"/>
    <property type="match status" value="1"/>
</dbReference>
<dbReference type="InterPro" id="IPR038120">
    <property type="entry name" value="Rpb1_funnel_sf"/>
</dbReference>
<dbReference type="InterPro" id="IPR007080">
    <property type="entry name" value="RNA_pol_Rpb1_1"/>
</dbReference>
<feature type="binding site" evidence="7">
    <location>
        <position position="62"/>
    </location>
    <ligand>
        <name>Zn(2+)</name>
        <dbReference type="ChEBI" id="CHEBI:29105"/>
        <label>1</label>
    </ligand>
</feature>
<dbReference type="AlphaFoldDB" id="A0A1F6Y7N0"/>
<dbReference type="PANTHER" id="PTHR19376:SF54">
    <property type="entry name" value="DNA-DIRECTED RNA POLYMERASE SUBUNIT BETA"/>
    <property type="match status" value="1"/>
</dbReference>
<feature type="binding site" evidence="7">
    <location>
        <position position="500"/>
    </location>
    <ligand>
        <name>Mg(2+)</name>
        <dbReference type="ChEBI" id="CHEBI:18420"/>
    </ligand>
</feature>
<dbReference type="Gene3D" id="1.10.40.90">
    <property type="match status" value="1"/>
</dbReference>
<evidence type="ECO:0000256" key="7">
    <source>
        <dbReference type="HAMAP-Rule" id="MF_01322"/>
    </source>
</evidence>
<dbReference type="InterPro" id="IPR044893">
    <property type="entry name" value="RNA_pol_Rpb1_clamp_domain"/>
</dbReference>
<evidence type="ECO:0000256" key="8">
    <source>
        <dbReference type="RuleBase" id="RU004279"/>
    </source>
</evidence>
<feature type="binding site" evidence="7">
    <location>
        <position position="498"/>
    </location>
    <ligand>
        <name>Mg(2+)</name>
        <dbReference type="ChEBI" id="CHEBI:18420"/>
    </ligand>
</feature>
<keyword evidence="1 7" id="KW-0240">DNA-directed RNA polymerase</keyword>
<gene>
    <name evidence="7" type="primary">rpoC</name>
    <name evidence="10" type="ORF">A3G53_00345</name>
</gene>
<keyword evidence="3 7" id="KW-0548">Nucleotidyltransferase</keyword>
<dbReference type="EMBL" id="MFVU01000004">
    <property type="protein sequence ID" value="OGJ02394.1"/>
    <property type="molecule type" value="Genomic_DNA"/>
</dbReference>
<dbReference type="Pfam" id="PF00623">
    <property type="entry name" value="RNA_pol_Rpb1_2"/>
    <property type="match status" value="2"/>
</dbReference>
<dbReference type="EC" id="2.7.7.6" evidence="7"/>
<evidence type="ECO:0000256" key="2">
    <source>
        <dbReference type="ARBA" id="ARBA00022679"/>
    </source>
</evidence>
<dbReference type="Gene3D" id="1.10.150.390">
    <property type="match status" value="1"/>
</dbReference>
<dbReference type="Gene3D" id="1.10.1790.20">
    <property type="match status" value="1"/>
</dbReference>
<dbReference type="InterPro" id="IPR042102">
    <property type="entry name" value="RNA_pol_Rpb1_3_sf"/>
</dbReference>
<evidence type="ECO:0000313" key="10">
    <source>
        <dbReference type="EMBL" id="OGJ02394.1"/>
    </source>
</evidence>
<dbReference type="SMART" id="SM00663">
    <property type="entry name" value="RPOLA_N"/>
    <property type="match status" value="1"/>
</dbReference>
<feature type="binding site" evidence="7">
    <location>
        <position position="64"/>
    </location>
    <ligand>
        <name>Zn(2+)</name>
        <dbReference type="ChEBI" id="CHEBI:29105"/>
        <label>1</label>
    </ligand>
</feature>
<evidence type="ECO:0000256" key="4">
    <source>
        <dbReference type="ARBA" id="ARBA00022723"/>
    </source>
</evidence>
<comment type="cofactor">
    <cofactor evidence="7">
        <name>Mg(2+)</name>
        <dbReference type="ChEBI" id="CHEBI:18420"/>
    </cofactor>
    <text evidence="7">Binds 1 Mg(2+) ion per subunit.</text>
</comment>
<dbReference type="GO" id="GO:0006351">
    <property type="term" value="P:DNA-templated transcription"/>
    <property type="evidence" value="ECO:0007669"/>
    <property type="project" value="UniProtKB-UniRule"/>
</dbReference>
<evidence type="ECO:0000313" key="11">
    <source>
        <dbReference type="Proteomes" id="UP000178645"/>
    </source>
</evidence>
<dbReference type="InterPro" id="IPR007081">
    <property type="entry name" value="RNA_pol_Rpb1_5"/>
</dbReference>
<dbReference type="HAMAP" id="MF_01322">
    <property type="entry name" value="RNApol_bact_RpoC"/>
    <property type="match status" value="1"/>
</dbReference>
<organism evidence="10 11">
    <name type="scientific">Candidatus Nomurabacteria bacterium RIFCSPLOWO2_12_FULL_44_11</name>
    <dbReference type="NCBI Taxonomy" id="1801796"/>
    <lineage>
        <taxon>Bacteria</taxon>
        <taxon>Candidatus Nomuraibacteriota</taxon>
    </lineage>
</organism>
<feature type="binding site" evidence="7">
    <location>
        <position position="908"/>
    </location>
    <ligand>
        <name>Zn(2+)</name>
        <dbReference type="ChEBI" id="CHEBI:29105"/>
        <label>2</label>
    </ligand>
</feature>
<dbReference type="GO" id="GO:0000287">
    <property type="term" value="F:magnesium ion binding"/>
    <property type="evidence" value="ECO:0007669"/>
    <property type="project" value="UniProtKB-UniRule"/>
</dbReference>
<keyword evidence="4 7" id="KW-0479">Metal-binding</keyword>
<protein>
    <recommendedName>
        <fullName evidence="7">DNA-directed RNA polymerase subunit beta'</fullName>
        <shortName evidence="7">RNAP subunit beta'</shortName>
        <ecNumber evidence="7">2.7.7.6</ecNumber>
    </recommendedName>
    <alternativeName>
        <fullName evidence="7">RNA polymerase subunit beta'</fullName>
    </alternativeName>
    <alternativeName>
        <fullName evidence="7">Transcriptase subunit beta'</fullName>
    </alternativeName>
</protein>
<keyword evidence="2 7" id="KW-0808">Transferase</keyword>
<evidence type="ECO:0000259" key="9">
    <source>
        <dbReference type="SMART" id="SM00663"/>
    </source>
</evidence>
<dbReference type="NCBIfam" id="TIGR02386">
    <property type="entry name" value="rpoC_TIGR"/>
    <property type="match status" value="1"/>
</dbReference>
<dbReference type="InterPro" id="IPR045867">
    <property type="entry name" value="DNA-dir_RpoC_beta_prime"/>
</dbReference>
<comment type="cofactor">
    <cofactor evidence="7">
        <name>Zn(2+)</name>
        <dbReference type="ChEBI" id="CHEBI:29105"/>
    </cofactor>
    <text evidence="7">Binds 2 Zn(2+) ions per subunit.</text>
</comment>